<organism evidence="1 2">
    <name type="scientific">Araneus ventricosus</name>
    <name type="common">Orbweaver spider</name>
    <name type="synonym">Epeira ventricosa</name>
    <dbReference type="NCBI Taxonomy" id="182803"/>
    <lineage>
        <taxon>Eukaryota</taxon>
        <taxon>Metazoa</taxon>
        <taxon>Ecdysozoa</taxon>
        <taxon>Arthropoda</taxon>
        <taxon>Chelicerata</taxon>
        <taxon>Arachnida</taxon>
        <taxon>Araneae</taxon>
        <taxon>Araneomorphae</taxon>
        <taxon>Entelegynae</taxon>
        <taxon>Araneoidea</taxon>
        <taxon>Araneidae</taxon>
        <taxon>Araneus</taxon>
    </lineage>
</organism>
<evidence type="ECO:0000313" key="2">
    <source>
        <dbReference type="Proteomes" id="UP000499080"/>
    </source>
</evidence>
<dbReference type="EMBL" id="BGPR01007957">
    <property type="protein sequence ID" value="GBN30669.1"/>
    <property type="molecule type" value="Genomic_DNA"/>
</dbReference>
<comment type="caution">
    <text evidence="1">The sequence shown here is derived from an EMBL/GenBank/DDBJ whole genome shotgun (WGS) entry which is preliminary data.</text>
</comment>
<sequence length="117" mass="13331">MTSLRKLNEAANAVSQRKFEIFRKMTLTFRTNFGKCGVLISSLSQQTVRWVSTEEVGKFTGLGGRRDVQTSLRKIYFAGKMSKGNVCVIEDQSPPSYGGDKRKFLHRTLFVFISEWV</sequence>
<gene>
    <name evidence="1" type="ORF">AVEN_237546_1</name>
</gene>
<accession>A0A4Y2MVX4</accession>
<evidence type="ECO:0000313" key="1">
    <source>
        <dbReference type="EMBL" id="GBN30669.1"/>
    </source>
</evidence>
<dbReference type="AlphaFoldDB" id="A0A4Y2MVX4"/>
<proteinExistence type="predicted"/>
<name>A0A4Y2MVX4_ARAVE</name>
<protein>
    <submittedName>
        <fullName evidence="1">Uncharacterized protein</fullName>
    </submittedName>
</protein>
<reference evidence="1 2" key="1">
    <citation type="journal article" date="2019" name="Sci. Rep.">
        <title>Orb-weaving spider Araneus ventricosus genome elucidates the spidroin gene catalogue.</title>
        <authorList>
            <person name="Kono N."/>
            <person name="Nakamura H."/>
            <person name="Ohtoshi R."/>
            <person name="Moran D.A.P."/>
            <person name="Shinohara A."/>
            <person name="Yoshida Y."/>
            <person name="Fujiwara M."/>
            <person name="Mori M."/>
            <person name="Tomita M."/>
            <person name="Arakawa K."/>
        </authorList>
    </citation>
    <scope>NUCLEOTIDE SEQUENCE [LARGE SCALE GENOMIC DNA]</scope>
</reference>
<keyword evidence="2" id="KW-1185">Reference proteome</keyword>
<dbReference type="Proteomes" id="UP000499080">
    <property type="component" value="Unassembled WGS sequence"/>
</dbReference>